<dbReference type="Pfam" id="PF11867">
    <property type="entry name" value="T1RH-like_C"/>
    <property type="match status" value="1"/>
</dbReference>
<comment type="catalytic activity">
    <reaction evidence="1 10">
        <text>Endonucleolytic cleavage of DNA to give random double-stranded fragments with terminal 5'-phosphates, ATP is simultaneously hydrolyzed.</text>
        <dbReference type="EC" id="3.1.21.3"/>
    </reaction>
</comment>
<dbReference type="EMBL" id="JAOWKY010000006">
    <property type="protein sequence ID" value="MCV2870390.1"/>
    <property type="molecule type" value="Genomic_DNA"/>
</dbReference>
<dbReference type="InterPro" id="IPR004473">
    <property type="entry name" value="Restrct_endonuc_typeI_HsdR"/>
</dbReference>
<dbReference type="Gene3D" id="3.90.1570.50">
    <property type="match status" value="1"/>
</dbReference>
<evidence type="ECO:0000256" key="2">
    <source>
        <dbReference type="ARBA" id="ARBA00008598"/>
    </source>
</evidence>
<dbReference type="InterPro" id="IPR040980">
    <property type="entry name" value="SWI2_SNF2"/>
</dbReference>
<dbReference type="EC" id="3.1.21.3" evidence="10"/>
<name>A0ABT2ZGX4_9RHOB</name>
<keyword evidence="6 12" id="KW-0255">Endonuclease</keyword>
<protein>
    <recommendedName>
        <fullName evidence="10">Type I restriction enzyme endonuclease subunit</fullName>
        <shortName evidence="10">R protein</shortName>
        <ecNumber evidence="10">3.1.21.3</ecNumber>
    </recommendedName>
</protein>
<organism evidence="12 13">
    <name type="scientific">Albidovulum marisflavi</name>
    <dbReference type="NCBI Taxonomy" id="2984159"/>
    <lineage>
        <taxon>Bacteria</taxon>
        <taxon>Pseudomonadati</taxon>
        <taxon>Pseudomonadota</taxon>
        <taxon>Alphaproteobacteria</taxon>
        <taxon>Rhodobacterales</taxon>
        <taxon>Paracoccaceae</taxon>
        <taxon>Albidovulum</taxon>
    </lineage>
</organism>
<evidence type="ECO:0000256" key="4">
    <source>
        <dbReference type="ARBA" id="ARBA00022741"/>
    </source>
</evidence>
<keyword evidence="5 10" id="KW-0680">Restriction system</keyword>
<dbReference type="InterPro" id="IPR014001">
    <property type="entry name" value="Helicase_ATP-bd"/>
</dbReference>
<dbReference type="InterPro" id="IPR051268">
    <property type="entry name" value="Type-I_R_enzyme_R_subunit"/>
</dbReference>
<evidence type="ECO:0000256" key="1">
    <source>
        <dbReference type="ARBA" id="ARBA00000851"/>
    </source>
</evidence>
<dbReference type="Pfam" id="PF22679">
    <property type="entry name" value="T1R_D3-like"/>
    <property type="match status" value="1"/>
</dbReference>
<dbReference type="CDD" id="cd18030">
    <property type="entry name" value="DEXHc_RE_I_HsdR"/>
    <property type="match status" value="1"/>
</dbReference>
<dbReference type="PROSITE" id="PS51192">
    <property type="entry name" value="HELICASE_ATP_BIND_1"/>
    <property type="match status" value="1"/>
</dbReference>
<accession>A0ABT2ZGX4</accession>
<dbReference type="Proteomes" id="UP001652542">
    <property type="component" value="Unassembled WGS sequence"/>
</dbReference>
<dbReference type="SMART" id="SM00487">
    <property type="entry name" value="DEXDc"/>
    <property type="match status" value="1"/>
</dbReference>
<evidence type="ECO:0000256" key="10">
    <source>
        <dbReference type="RuleBase" id="RU364115"/>
    </source>
</evidence>
<evidence type="ECO:0000313" key="13">
    <source>
        <dbReference type="Proteomes" id="UP001652542"/>
    </source>
</evidence>
<reference evidence="12 13" key="1">
    <citation type="submission" date="2022-10" db="EMBL/GenBank/DDBJ databases">
        <title>Defluviimonas sp. nov., isolated from ocean surface water.</title>
        <authorList>
            <person name="He W."/>
            <person name="Wang L."/>
            <person name="Zhang D.-F."/>
        </authorList>
    </citation>
    <scope>NUCLEOTIDE SEQUENCE [LARGE SCALE GENOMIC DNA]</scope>
    <source>
        <strain evidence="12 13">WL0002</strain>
    </source>
</reference>
<comment type="subunit">
    <text evidence="10">The type I restriction/modification system is composed of three polypeptides R, M and S.</text>
</comment>
<dbReference type="GO" id="GO:0004519">
    <property type="term" value="F:endonuclease activity"/>
    <property type="evidence" value="ECO:0007669"/>
    <property type="project" value="UniProtKB-KW"/>
</dbReference>
<gene>
    <name evidence="12" type="ORF">OEW28_17385</name>
</gene>
<dbReference type="InterPro" id="IPR055180">
    <property type="entry name" value="HsdR_RecA-like_helicase_dom_2"/>
</dbReference>
<keyword evidence="7 10" id="KW-0378">Hydrolase</keyword>
<dbReference type="SUPFAM" id="SSF52540">
    <property type="entry name" value="P-loop containing nucleoside triphosphate hydrolases"/>
    <property type="match status" value="2"/>
</dbReference>
<dbReference type="CDD" id="cd18800">
    <property type="entry name" value="SF2_C_EcoR124I-like"/>
    <property type="match status" value="1"/>
</dbReference>
<proteinExistence type="inferred from homology"/>
<dbReference type="InterPro" id="IPR007409">
    <property type="entry name" value="Restrct_endonuc_type1_HsdR_N"/>
</dbReference>
<keyword evidence="3" id="KW-0540">Nuclease</keyword>
<evidence type="ECO:0000313" key="12">
    <source>
        <dbReference type="EMBL" id="MCV2870390.1"/>
    </source>
</evidence>
<dbReference type="CDD" id="cd22332">
    <property type="entry name" value="HsdR_N"/>
    <property type="match status" value="1"/>
</dbReference>
<dbReference type="PANTHER" id="PTHR30195:SF15">
    <property type="entry name" value="TYPE I RESTRICTION ENZYME HINDI ENDONUCLEASE SUBUNIT"/>
    <property type="match status" value="1"/>
</dbReference>
<evidence type="ECO:0000256" key="5">
    <source>
        <dbReference type="ARBA" id="ARBA00022747"/>
    </source>
</evidence>
<evidence type="ECO:0000256" key="7">
    <source>
        <dbReference type="ARBA" id="ARBA00022801"/>
    </source>
</evidence>
<keyword evidence="4 10" id="KW-0547">Nucleotide-binding</keyword>
<comment type="function">
    <text evidence="10">Subunit R is required for both nuclease and ATPase activities, but not for modification.</text>
</comment>
<dbReference type="InterPro" id="IPR021810">
    <property type="entry name" value="T1RH-like_C"/>
</dbReference>
<keyword evidence="9 10" id="KW-0238">DNA-binding</keyword>
<comment type="similarity">
    <text evidence="2 10">Belongs to the HsdR family.</text>
</comment>
<sequence length="1077" mass="118812">MAWTSEADLEAWFLEALEREGFARHHGSEISPEMRHPMRASFRDTILEPVFLDALRRLNPELPETAVKEAALRLSDVVFATDLVQENRRLHDLIVNGVALTYFADGEERNARVQIVDWNDQVNDWRAVNQMDVVGKSARIPDVVLFLNGLPLVVVELKGTEGASIEAACNQIDTYKNDIPDLFRTSLLTVISDGLNARYGSISAGFDRFMRWRTVDGETIVDENEALALQTLNQGMLNRRVLLDMLRWFVVFEDEGRGPIKKIAGYHQFHAVRKAIETILGARGTDGKGGVIWHTQGSGKSLLMTFLAGRAMRHPSLENPTLVVLTDRNDLDNQLFATFGRCKDLLGEEPVQAESISDLKELLNREVGGIVFSTIQKFRPEKGEVFPELTNRSNVIVMVDEAHRTQYGFEAKLSKDTGEIRHGLAYQLRQALPNAVYVAFTGTPVELVGANTRAVFGDYIDIYDIAQAVEDGATVPIYYEARVAKIELDEDLSEVLDDEFDEATETLAEGDAAAVARKWSRVEALVGADKRLDTVVADILTHFDARLEAMDGKAMIVCMSRRICVEVYNRIVAARPEWHGETDDTGEVKVIMTGNATDPAGFQPHIRSKARQEAIRNRMKDPGDKLKLVIVRDMWLTGFDAPCMHTLYVDKPMKGHGLMQAIARVNRVFKSKPAGLVVDYIGIAAELKSALAHYSQSDQQQTGISEAEAVAAFLDALDVARAQFYGFDYSSALGGAPAQRLKILPGALDHVLQKDKTDEKASGVKRFNDAAAALVKAFKLASGSPQATSHAEEVAFFAAVRSGLEKVGAGGGTGGAQGADFAIQQLVNRAVASTEVVDILEVCGFDRPDISVLSDAFMIELQNMKHRNLAVEALKKLLNGEITARTRTNIVRKEEFSSRLEQAIAKYHNRSVDALQVLQELIAIAKDLKREPEDGLSDAERAFYDALAQNESAVQLMSNEELRVIATELVETVRRNSGTDWWRRDNVRAKMRVAVKKILQRHGYPPDLTSEAVKTVLKQAEALASDMVQSSDARLQANSAGLGRTCECTVLGGSPCGMIPCRTTAARAFREGCGPLE</sequence>
<dbReference type="PANTHER" id="PTHR30195">
    <property type="entry name" value="TYPE I SITE-SPECIFIC DEOXYRIBONUCLEASE PROTEIN SUBUNIT M AND R"/>
    <property type="match status" value="1"/>
</dbReference>
<dbReference type="Pfam" id="PF04313">
    <property type="entry name" value="HSDR_N"/>
    <property type="match status" value="1"/>
</dbReference>
<dbReference type="Gene3D" id="3.40.50.300">
    <property type="entry name" value="P-loop containing nucleotide triphosphate hydrolases"/>
    <property type="match status" value="3"/>
</dbReference>
<keyword evidence="13" id="KW-1185">Reference proteome</keyword>
<evidence type="ECO:0000256" key="6">
    <source>
        <dbReference type="ARBA" id="ARBA00022759"/>
    </source>
</evidence>
<dbReference type="RefSeq" id="WP_263736070.1">
    <property type="nucleotide sequence ID" value="NZ_JAOWKY010000006.1"/>
</dbReference>
<feature type="domain" description="Helicase ATP-binding" evidence="11">
    <location>
        <begin position="281"/>
        <end position="462"/>
    </location>
</feature>
<dbReference type="NCBIfam" id="TIGR00348">
    <property type="entry name" value="hsdR"/>
    <property type="match status" value="1"/>
</dbReference>
<evidence type="ECO:0000256" key="8">
    <source>
        <dbReference type="ARBA" id="ARBA00022840"/>
    </source>
</evidence>
<evidence type="ECO:0000256" key="9">
    <source>
        <dbReference type="ARBA" id="ARBA00023125"/>
    </source>
</evidence>
<evidence type="ECO:0000259" key="11">
    <source>
        <dbReference type="PROSITE" id="PS51192"/>
    </source>
</evidence>
<keyword evidence="8 10" id="KW-0067">ATP-binding</keyword>
<comment type="caution">
    <text evidence="12">The sequence shown here is derived from an EMBL/GenBank/DDBJ whole genome shotgun (WGS) entry which is preliminary data.</text>
</comment>
<dbReference type="InterPro" id="IPR027417">
    <property type="entry name" value="P-loop_NTPase"/>
</dbReference>
<dbReference type="Pfam" id="PF18766">
    <property type="entry name" value="SWI2_SNF2"/>
    <property type="match status" value="1"/>
</dbReference>
<evidence type="ECO:0000256" key="3">
    <source>
        <dbReference type="ARBA" id="ARBA00022722"/>
    </source>
</evidence>